<name>A0A292YED0_9BACL</name>
<keyword evidence="3" id="KW-0735">Signal-anchor</keyword>
<reference evidence="8" key="1">
    <citation type="submission" date="2017-07" db="EMBL/GenBank/DDBJ databases">
        <title>Draft genome sequence of Effusibacillus lacus strain skLN1.</title>
        <authorList>
            <person name="Watanabe M."/>
            <person name="Kojima H."/>
            <person name="Fukui M."/>
        </authorList>
    </citation>
    <scope>NUCLEOTIDE SEQUENCE [LARGE SCALE GENOMIC DNA]</scope>
    <source>
        <strain evidence="8">skLN1</strain>
    </source>
</reference>
<sequence>MNRRFVTTLVLAVVVGLFVYAFLGFKGKTEAVKVGMPAYDFQREDLTGKQIKLSDYKGKVVVLNFFTTWCPPCIEEAPELQKFEDAYKDKAKLLIIDRQEPKERVQKFVQEKKSTSTYLLDIDDSLAKKYGVVGQPETFVIDRQGIIREHIKGPVTFDSLVQMVKKYE</sequence>
<dbReference type="InterPro" id="IPR013766">
    <property type="entry name" value="Thioredoxin_domain"/>
</dbReference>
<evidence type="ECO:0000256" key="1">
    <source>
        <dbReference type="ARBA" id="ARBA00004196"/>
    </source>
</evidence>
<dbReference type="CDD" id="cd02966">
    <property type="entry name" value="TlpA_like_family"/>
    <property type="match status" value="1"/>
</dbReference>
<gene>
    <name evidence="7" type="ORF">EFBL_3051</name>
</gene>
<evidence type="ECO:0000256" key="4">
    <source>
        <dbReference type="ARBA" id="ARBA00023157"/>
    </source>
</evidence>
<evidence type="ECO:0000259" key="6">
    <source>
        <dbReference type="PROSITE" id="PS51352"/>
    </source>
</evidence>
<proteinExistence type="predicted"/>
<dbReference type="AlphaFoldDB" id="A0A292YED0"/>
<dbReference type="Pfam" id="PF00578">
    <property type="entry name" value="AhpC-TSA"/>
    <property type="match status" value="1"/>
</dbReference>
<accession>A0A292YED0</accession>
<dbReference type="InterPro" id="IPR000866">
    <property type="entry name" value="AhpC/TSA"/>
</dbReference>
<dbReference type="OrthoDB" id="25753at2"/>
<dbReference type="GO" id="GO:0016491">
    <property type="term" value="F:oxidoreductase activity"/>
    <property type="evidence" value="ECO:0007669"/>
    <property type="project" value="InterPro"/>
</dbReference>
<keyword evidence="8" id="KW-1185">Reference proteome</keyword>
<keyword evidence="4" id="KW-1015">Disulfide bond</keyword>
<dbReference type="PROSITE" id="PS51352">
    <property type="entry name" value="THIOREDOXIN_2"/>
    <property type="match status" value="1"/>
</dbReference>
<protein>
    <submittedName>
        <fullName evidence="7">Alkyl hydroperoxide reductase</fullName>
    </submittedName>
</protein>
<dbReference type="InterPro" id="IPR050553">
    <property type="entry name" value="Thioredoxin_ResA/DsbE_sf"/>
</dbReference>
<keyword evidence="2" id="KW-0201">Cytochrome c-type biogenesis</keyword>
<keyword evidence="5" id="KW-0676">Redox-active center</keyword>
<comment type="caution">
    <text evidence="7">The sequence shown here is derived from an EMBL/GenBank/DDBJ whole genome shotgun (WGS) entry which is preliminary data.</text>
</comment>
<evidence type="ECO:0000256" key="5">
    <source>
        <dbReference type="ARBA" id="ARBA00023284"/>
    </source>
</evidence>
<dbReference type="GO" id="GO:0016209">
    <property type="term" value="F:antioxidant activity"/>
    <property type="evidence" value="ECO:0007669"/>
    <property type="project" value="InterPro"/>
</dbReference>
<dbReference type="PANTHER" id="PTHR42852:SF6">
    <property type="entry name" value="THIOL:DISULFIDE INTERCHANGE PROTEIN DSBE"/>
    <property type="match status" value="1"/>
</dbReference>
<dbReference type="GO" id="GO:0030313">
    <property type="term" value="C:cell envelope"/>
    <property type="evidence" value="ECO:0007669"/>
    <property type="project" value="UniProtKB-SubCell"/>
</dbReference>
<organism evidence="7 8">
    <name type="scientific">Effusibacillus lacus</name>
    <dbReference type="NCBI Taxonomy" id="1348429"/>
    <lineage>
        <taxon>Bacteria</taxon>
        <taxon>Bacillati</taxon>
        <taxon>Bacillota</taxon>
        <taxon>Bacilli</taxon>
        <taxon>Bacillales</taxon>
        <taxon>Alicyclobacillaceae</taxon>
        <taxon>Effusibacillus</taxon>
    </lineage>
</organism>
<dbReference type="Proteomes" id="UP000217785">
    <property type="component" value="Unassembled WGS sequence"/>
</dbReference>
<keyword evidence="3" id="KW-0812">Transmembrane</keyword>
<dbReference type="EMBL" id="BDUF01000095">
    <property type="protein sequence ID" value="GAX91382.1"/>
    <property type="molecule type" value="Genomic_DNA"/>
</dbReference>
<dbReference type="RefSeq" id="WP_096183124.1">
    <property type="nucleotide sequence ID" value="NZ_BDUF01000095.1"/>
</dbReference>
<dbReference type="SUPFAM" id="SSF52833">
    <property type="entry name" value="Thioredoxin-like"/>
    <property type="match status" value="1"/>
</dbReference>
<evidence type="ECO:0000256" key="2">
    <source>
        <dbReference type="ARBA" id="ARBA00022748"/>
    </source>
</evidence>
<evidence type="ECO:0000313" key="8">
    <source>
        <dbReference type="Proteomes" id="UP000217785"/>
    </source>
</evidence>
<evidence type="ECO:0000256" key="3">
    <source>
        <dbReference type="ARBA" id="ARBA00022968"/>
    </source>
</evidence>
<dbReference type="InterPro" id="IPR036249">
    <property type="entry name" value="Thioredoxin-like_sf"/>
</dbReference>
<feature type="domain" description="Thioredoxin" evidence="6">
    <location>
        <begin position="32"/>
        <end position="168"/>
    </location>
</feature>
<dbReference type="PANTHER" id="PTHR42852">
    <property type="entry name" value="THIOL:DISULFIDE INTERCHANGE PROTEIN DSBE"/>
    <property type="match status" value="1"/>
</dbReference>
<dbReference type="Gene3D" id="3.40.30.10">
    <property type="entry name" value="Glutaredoxin"/>
    <property type="match status" value="1"/>
</dbReference>
<dbReference type="GO" id="GO:0017004">
    <property type="term" value="P:cytochrome complex assembly"/>
    <property type="evidence" value="ECO:0007669"/>
    <property type="project" value="UniProtKB-KW"/>
</dbReference>
<evidence type="ECO:0000313" key="7">
    <source>
        <dbReference type="EMBL" id="GAX91382.1"/>
    </source>
</evidence>
<comment type="subcellular location">
    <subcellularLocation>
        <location evidence="1">Cell envelope</location>
    </subcellularLocation>
</comment>